<evidence type="ECO:0000256" key="1">
    <source>
        <dbReference type="SAM" id="Phobius"/>
    </source>
</evidence>
<keyword evidence="1" id="KW-0472">Membrane</keyword>
<keyword evidence="3" id="KW-1185">Reference proteome</keyword>
<keyword evidence="1" id="KW-0812">Transmembrane</keyword>
<comment type="caution">
    <text evidence="2">The sequence shown here is derived from an EMBL/GenBank/DDBJ whole genome shotgun (WGS) entry which is preliminary data.</text>
</comment>
<feature type="transmembrane region" description="Helical" evidence="1">
    <location>
        <begin position="133"/>
        <end position="153"/>
    </location>
</feature>
<feature type="transmembrane region" description="Helical" evidence="1">
    <location>
        <begin position="32"/>
        <end position="53"/>
    </location>
</feature>
<sequence>MQNQNPNRYQTNRPPYVRVNQQAYYGKKKNSWISLIIHIIILILVGITCYSMYKQPILNFVLANQAIDFSEIKNFQNTTTQIGPLNINISEVANLQGIIDKFILAFNIFFVLCILSMIISILTIVFNRTILKVINFIVIAVVLMIAFSFSYTIQMVGNQVSQNLHHFFLDLAPNQIITEADAIHNALILLSSSLALLFISFFFRNRHPRIK</sequence>
<gene>
    <name evidence="2" type="ORF">J7T32_002255</name>
</gene>
<evidence type="ECO:0000313" key="3">
    <source>
        <dbReference type="Proteomes" id="UP000665944"/>
    </source>
</evidence>
<keyword evidence="1" id="KW-1133">Transmembrane helix</keyword>
<name>A0A8X8KHZ1_STAHO</name>
<proteinExistence type="predicted"/>
<organism evidence="2 3">
    <name type="scientific">Staphylococcus hominis</name>
    <dbReference type="NCBI Taxonomy" id="1290"/>
    <lineage>
        <taxon>Bacteria</taxon>
        <taxon>Bacillati</taxon>
        <taxon>Bacillota</taxon>
        <taxon>Bacilli</taxon>
        <taxon>Bacillales</taxon>
        <taxon>Staphylococcaceae</taxon>
        <taxon>Staphylococcus</taxon>
    </lineage>
</organism>
<dbReference type="AlphaFoldDB" id="A0A8X8KHZ1"/>
<feature type="transmembrane region" description="Helical" evidence="1">
    <location>
        <begin position="102"/>
        <end position="126"/>
    </location>
</feature>
<dbReference type="EMBL" id="JAGHKT020000002">
    <property type="protein sequence ID" value="MCM5671590.1"/>
    <property type="molecule type" value="Genomic_DNA"/>
</dbReference>
<accession>A0A8X8KHZ1</accession>
<protein>
    <submittedName>
        <fullName evidence="2">Uncharacterized protein</fullName>
    </submittedName>
</protein>
<feature type="transmembrane region" description="Helical" evidence="1">
    <location>
        <begin position="182"/>
        <end position="203"/>
    </location>
</feature>
<evidence type="ECO:0000313" key="2">
    <source>
        <dbReference type="EMBL" id="MCM5671590.1"/>
    </source>
</evidence>
<reference evidence="2 3" key="1">
    <citation type="submission" date="2022-06" db="EMBL/GenBank/DDBJ databases">
        <title>Staphylococcus hominis ShoR14 genome sequence.</title>
        <authorList>
            <person name="Yeo C.C."/>
            <person name="Chew C.H."/>
            <person name="Che Hamzah A.M."/>
            <person name="Al-Trad E.I."/>
        </authorList>
    </citation>
    <scope>NUCLEOTIDE SEQUENCE [LARGE SCALE GENOMIC DNA]</scope>
    <source>
        <strain evidence="2 3">ShoR14</strain>
    </source>
</reference>
<dbReference type="Proteomes" id="UP000665944">
    <property type="component" value="Unassembled WGS sequence"/>
</dbReference>
<dbReference type="RefSeq" id="WP_017174919.1">
    <property type="nucleotide sequence ID" value="NZ_CABMJU010000060.1"/>
</dbReference>